<protein>
    <submittedName>
        <fullName evidence="2">KLTH0E03366p</fullName>
    </submittedName>
</protein>
<keyword evidence="1" id="KW-0175">Coiled coil</keyword>
<name>C5DHD1_LACTC</name>
<dbReference type="InParanoid" id="C5DHD1"/>
<evidence type="ECO:0000256" key="1">
    <source>
        <dbReference type="SAM" id="Coils"/>
    </source>
</evidence>
<accession>C5DHD1</accession>
<dbReference type="RefSeq" id="XP_002553629.1">
    <property type="nucleotide sequence ID" value="XM_002553583.1"/>
</dbReference>
<evidence type="ECO:0000313" key="3">
    <source>
        <dbReference type="Proteomes" id="UP000002036"/>
    </source>
</evidence>
<dbReference type="HOGENOM" id="CLU_1061982_0_0_1"/>
<evidence type="ECO:0000313" key="2">
    <source>
        <dbReference type="EMBL" id="CAR23192.1"/>
    </source>
</evidence>
<organism evidence="2 3">
    <name type="scientific">Lachancea thermotolerans (strain ATCC 56472 / CBS 6340 / NRRL Y-8284)</name>
    <name type="common">Yeast</name>
    <name type="synonym">Kluyveromyces thermotolerans</name>
    <dbReference type="NCBI Taxonomy" id="559295"/>
    <lineage>
        <taxon>Eukaryota</taxon>
        <taxon>Fungi</taxon>
        <taxon>Dikarya</taxon>
        <taxon>Ascomycota</taxon>
        <taxon>Saccharomycotina</taxon>
        <taxon>Saccharomycetes</taxon>
        <taxon>Saccharomycetales</taxon>
        <taxon>Saccharomycetaceae</taxon>
        <taxon>Lachancea</taxon>
    </lineage>
</organism>
<keyword evidence="3" id="KW-1185">Reference proteome</keyword>
<sequence length="262" mass="30538">MSIEFENHVISTEGQLKSRFKYLLECAYLKFFKVTTGDERNPFAFTGDDKVDNMLESLARLKNDAETRRSEIQKLEVERQRNRKNIGQAVCDYSMPIVEENLDASESESSLSAIDDVNKPNRRTIKRKRVLEPPWNLPLLNHIRNSLPDTSLMADQLNLGLTNSIAQAAEDRKRKDRELDTQQERLELDTQQERLELELQRQKMDMKRQEVDLKLQEMKLKSQEAQKLIQLLELAGKSDGVERLCPRLTFLLQEKLDSLFKS</sequence>
<dbReference type="Proteomes" id="UP000002036">
    <property type="component" value="Chromosome E"/>
</dbReference>
<reference evidence="2 3" key="1">
    <citation type="journal article" date="2009" name="Genome Res.">
        <title>Comparative genomics of protoploid Saccharomycetaceae.</title>
        <authorList>
            <consortium name="The Genolevures Consortium"/>
            <person name="Souciet J.-L."/>
            <person name="Dujon B."/>
            <person name="Gaillardin C."/>
            <person name="Johnston M."/>
            <person name="Baret P.V."/>
            <person name="Cliften P."/>
            <person name="Sherman D.J."/>
            <person name="Weissenbach J."/>
            <person name="Westhof E."/>
            <person name="Wincker P."/>
            <person name="Jubin C."/>
            <person name="Poulain J."/>
            <person name="Barbe V."/>
            <person name="Segurens B."/>
            <person name="Artiguenave F."/>
            <person name="Anthouard V."/>
            <person name="Vacherie B."/>
            <person name="Val M.-E."/>
            <person name="Fulton R.S."/>
            <person name="Minx P."/>
            <person name="Wilson R."/>
            <person name="Durrens P."/>
            <person name="Jean G."/>
            <person name="Marck C."/>
            <person name="Martin T."/>
            <person name="Nikolski M."/>
            <person name="Rolland T."/>
            <person name="Seret M.-L."/>
            <person name="Casaregola S."/>
            <person name="Despons L."/>
            <person name="Fairhead C."/>
            <person name="Fischer G."/>
            <person name="Lafontaine I."/>
            <person name="Leh V."/>
            <person name="Lemaire M."/>
            <person name="de Montigny J."/>
            <person name="Neuveglise C."/>
            <person name="Thierry A."/>
            <person name="Blanc-Lenfle I."/>
            <person name="Bleykasten C."/>
            <person name="Diffels J."/>
            <person name="Fritsch E."/>
            <person name="Frangeul L."/>
            <person name="Goeffon A."/>
            <person name="Jauniaux N."/>
            <person name="Kachouri-Lafond R."/>
            <person name="Payen C."/>
            <person name="Potier S."/>
            <person name="Pribylova L."/>
            <person name="Ozanne C."/>
            <person name="Richard G.-F."/>
            <person name="Sacerdot C."/>
            <person name="Straub M.-L."/>
            <person name="Talla E."/>
        </authorList>
    </citation>
    <scope>NUCLEOTIDE SEQUENCE [LARGE SCALE GENOMIC DNA]</scope>
    <source>
        <strain evidence="3">ATCC 56472 / CBS 6340 / NRRL Y-8284</strain>
    </source>
</reference>
<dbReference type="EMBL" id="CU928169">
    <property type="protein sequence ID" value="CAR23192.1"/>
    <property type="molecule type" value="Genomic_DNA"/>
</dbReference>
<feature type="coiled-coil region" evidence="1">
    <location>
        <begin position="165"/>
        <end position="235"/>
    </location>
</feature>
<dbReference type="KEGG" id="lth:KLTH0E03366g"/>
<dbReference type="AlphaFoldDB" id="C5DHD1"/>
<proteinExistence type="predicted"/>
<dbReference type="GeneID" id="8291776"/>
<gene>
    <name evidence="2" type="ordered locus">KLTH0E03366g</name>
</gene>